<keyword evidence="3" id="KW-1185">Reference proteome</keyword>
<reference evidence="3" key="1">
    <citation type="submission" date="2016-10" db="EMBL/GenBank/DDBJ databases">
        <authorList>
            <person name="Varghese N."/>
            <person name="Submissions S."/>
        </authorList>
    </citation>
    <scope>NUCLEOTIDE SEQUENCE [LARGE SCALE GENOMIC DNA]</scope>
    <source>
        <strain evidence="3">IMMIB L-1606</strain>
    </source>
</reference>
<name>A0A1H2AZR1_9MICC</name>
<accession>A0A1H2AZR1</accession>
<protein>
    <submittedName>
        <fullName evidence="2">Uncharacterized protein</fullName>
    </submittedName>
</protein>
<gene>
    <name evidence="2" type="ORF">SAMN04489743_3313</name>
</gene>
<feature type="region of interest" description="Disordered" evidence="1">
    <location>
        <begin position="92"/>
        <end position="111"/>
    </location>
</feature>
<evidence type="ECO:0000256" key="1">
    <source>
        <dbReference type="SAM" id="MobiDB-lite"/>
    </source>
</evidence>
<evidence type="ECO:0000313" key="3">
    <source>
        <dbReference type="Proteomes" id="UP000198751"/>
    </source>
</evidence>
<sequence length="111" mass="11703">MVLVELFSDKPALAAAALTRLAAADLESGGKPPGRMQVFLGDLVMRNGPDILERVAIELARQHLASLEELALATGRPAARYLDSIELAAAMDEESDGGQSGLGIPPHLDEE</sequence>
<evidence type="ECO:0000313" key="2">
    <source>
        <dbReference type="EMBL" id="SDT51332.1"/>
    </source>
</evidence>
<dbReference type="Proteomes" id="UP000198751">
    <property type="component" value="Chromosome I"/>
</dbReference>
<dbReference type="AlphaFoldDB" id="A0A1H2AZR1"/>
<dbReference type="EMBL" id="LT629779">
    <property type="protein sequence ID" value="SDT51332.1"/>
    <property type="molecule type" value="Genomic_DNA"/>
</dbReference>
<organism evidence="2 3">
    <name type="scientific">Pseudarthrobacter equi</name>
    <dbReference type="NCBI Taxonomy" id="728066"/>
    <lineage>
        <taxon>Bacteria</taxon>
        <taxon>Bacillati</taxon>
        <taxon>Actinomycetota</taxon>
        <taxon>Actinomycetes</taxon>
        <taxon>Micrococcales</taxon>
        <taxon>Micrococcaceae</taxon>
        <taxon>Pseudarthrobacter</taxon>
    </lineage>
</organism>
<proteinExistence type="predicted"/>